<dbReference type="Gene3D" id="3.40.30.10">
    <property type="entry name" value="Glutaredoxin"/>
    <property type="match status" value="1"/>
</dbReference>
<dbReference type="Proteomes" id="UP000696280">
    <property type="component" value="Unassembled WGS sequence"/>
</dbReference>
<dbReference type="InterPro" id="IPR004045">
    <property type="entry name" value="Glutathione_S-Trfase_N"/>
</dbReference>
<gene>
    <name evidence="2" type="ORF">HYFRA_00012957</name>
</gene>
<sequence>MSGNIILYDLPSKQGVSWSPNPWKTRLLLNYKNLPYTTQWVEYPDIAPLFKSFDIPPASDPNDTPYTIPAIRTHDGKYIMDSAKIASYLEEQYPNPPLPLDIPEETELSKLFGGVPGPLRGIWMPCVPKDLLNPPSVEYFTRTREEVFCGGKSMEEYEKSQNHQKIWEEVEPALKGIGEVLRRKAGPFVHGKEVTYWDLKLVGFLQFMRTVQEPLFVKIISIEPALGELYQACGNWVKRDSF</sequence>
<protein>
    <recommendedName>
        <fullName evidence="1">GST N-terminal domain-containing protein</fullName>
    </recommendedName>
</protein>
<keyword evidence="3" id="KW-1185">Reference proteome</keyword>
<dbReference type="InterPro" id="IPR036249">
    <property type="entry name" value="Thioredoxin-like_sf"/>
</dbReference>
<dbReference type="SUPFAM" id="SSF52833">
    <property type="entry name" value="Thioredoxin-like"/>
    <property type="match status" value="1"/>
</dbReference>
<dbReference type="EMBL" id="CAJVRL010000086">
    <property type="protein sequence ID" value="CAG8958960.1"/>
    <property type="molecule type" value="Genomic_DNA"/>
</dbReference>
<dbReference type="Pfam" id="PF13409">
    <property type="entry name" value="GST_N_2"/>
    <property type="match status" value="1"/>
</dbReference>
<dbReference type="PROSITE" id="PS50404">
    <property type="entry name" value="GST_NTER"/>
    <property type="match status" value="1"/>
</dbReference>
<dbReference type="SUPFAM" id="SSF47616">
    <property type="entry name" value="GST C-terminal domain-like"/>
    <property type="match status" value="1"/>
</dbReference>
<dbReference type="Pfam" id="PF22041">
    <property type="entry name" value="GST_C_7"/>
    <property type="match status" value="1"/>
</dbReference>
<feature type="domain" description="GST N-terminal" evidence="1">
    <location>
        <begin position="9"/>
        <end position="97"/>
    </location>
</feature>
<dbReference type="AlphaFoldDB" id="A0A9N9L2E8"/>
<proteinExistence type="predicted"/>
<organism evidence="2 3">
    <name type="scientific">Hymenoscyphus fraxineus</name>
    <dbReference type="NCBI Taxonomy" id="746836"/>
    <lineage>
        <taxon>Eukaryota</taxon>
        <taxon>Fungi</taxon>
        <taxon>Dikarya</taxon>
        <taxon>Ascomycota</taxon>
        <taxon>Pezizomycotina</taxon>
        <taxon>Leotiomycetes</taxon>
        <taxon>Helotiales</taxon>
        <taxon>Helotiaceae</taxon>
        <taxon>Hymenoscyphus</taxon>
    </lineage>
</organism>
<evidence type="ECO:0000313" key="3">
    <source>
        <dbReference type="Proteomes" id="UP000696280"/>
    </source>
</evidence>
<dbReference type="InterPro" id="IPR054416">
    <property type="entry name" value="GST_UstS-like_C"/>
</dbReference>
<comment type="caution">
    <text evidence="2">The sequence shown here is derived from an EMBL/GenBank/DDBJ whole genome shotgun (WGS) entry which is preliminary data.</text>
</comment>
<evidence type="ECO:0000313" key="2">
    <source>
        <dbReference type="EMBL" id="CAG8958960.1"/>
    </source>
</evidence>
<reference evidence="2" key="1">
    <citation type="submission" date="2021-07" db="EMBL/GenBank/DDBJ databases">
        <authorList>
            <person name="Durling M."/>
        </authorList>
    </citation>
    <scope>NUCLEOTIDE SEQUENCE</scope>
</reference>
<dbReference type="InterPro" id="IPR036282">
    <property type="entry name" value="Glutathione-S-Trfase_C_sf"/>
</dbReference>
<dbReference type="CDD" id="cd03038">
    <property type="entry name" value="GST_N_etherase_LigE"/>
    <property type="match status" value="1"/>
</dbReference>
<dbReference type="OrthoDB" id="4951845at2759"/>
<evidence type="ECO:0000259" key="1">
    <source>
        <dbReference type="PROSITE" id="PS50404"/>
    </source>
</evidence>
<accession>A0A9N9L2E8</accession>
<name>A0A9N9L2E8_9HELO</name>
<dbReference type="Gene3D" id="1.20.1050.10">
    <property type="match status" value="1"/>
</dbReference>